<evidence type="ECO:0000313" key="1">
    <source>
        <dbReference type="EMBL" id="RZC84643.1"/>
    </source>
</evidence>
<dbReference type="EMBL" id="CM010725">
    <property type="protein sequence ID" value="RZC84643.1"/>
    <property type="molecule type" value="Genomic_DNA"/>
</dbReference>
<dbReference type="Proteomes" id="UP000316621">
    <property type="component" value="Chromosome 11"/>
</dbReference>
<name>A0A4Y7LGM1_PAPSO</name>
<gene>
    <name evidence="1" type="ORF">C5167_047427</name>
</gene>
<evidence type="ECO:0000313" key="2">
    <source>
        <dbReference type="Proteomes" id="UP000316621"/>
    </source>
</evidence>
<organism evidence="1 2">
    <name type="scientific">Papaver somniferum</name>
    <name type="common">Opium poppy</name>
    <dbReference type="NCBI Taxonomy" id="3469"/>
    <lineage>
        <taxon>Eukaryota</taxon>
        <taxon>Viridiplantae</taxon>
        <taxon>Streptophyta</taxon>
        <taxon>Embryophyta</taxon>
        <taxon>Tracheophyta</taxon>
        <taxon>Spermatophyta</taxon>
        <taxon>Magnoliopsida</taxon>
        <taxon>Ranunculales</taxon>
        <taxon>Papaveraceae</taxon>
        <taxon>Papaveroideae</taxon>
        <taxon>Papaver</taxon>
    </lineage>
</organism>
<proteinExistence type="predicted"/>
<sequence length="86" mass="9670">MRLEKTLVWILRVAAAAGKEVMIQQTLGSSYFGLILVLPSYSYDKLRRAVGKISSVSWTMLPVWILFSSSRCNSSLKPEKSIAVYE</sequence>
<keyword evidence="2" id="KW-1185">Reference proteome</keyword>
<accession>A0A4Y7LGM1</accession>
<protein>
    <submittedName>
        <fullName evidence="1">Uncharacterized protein</fullName>
    </submittedName>
</protein>
<dbReference type="AlphaFoldDB" id="A0A4Y7LGM1"/>
<reference evidence="1 2" key="1">
    <citation type="journal article" date="2018" name="Science">
        <title>The opium poppy genome and morphinan production.</title>
        <authorList>
            <person name="Guo L."/>
            <person name="Winzer T."/>
            <person name="Yang X."/>
            <person name="Li Y."/>
            <person name="Ning Z."/>
            <person name="He Z."/>
            <person name="Teodor R."/>
            <person name="Lu Y."/>
            <person name="Bowser T.A."/>
            <person name="Graham I.A."/>
            <person name="Ye K."/>
        </authorList>
    </citation>
    <scope>NUCLEOTIDE SEQUENCE [LARGE SCALE GENOMIC DNA]</scope>
    <source>
        <strain evidence="2">cv. HN1</strain>
        <tissue evidence="1">Leaves</tissue>
    </source>
</reference>
<dbReference type="Gramene" id="RZC84643">
    <property type="protein sequence ID" value="RZC84643"/>
    <property type="gene ID" value="C5167_047427"/>
</dbReference>